<dbReference type="EMBL" id="FOYS01000004">
    <property type="protein sequence ID" value="SFR58776.1"/>
    <property type="molecule type" value="Genomic_DNA"/>
</dbReference>
<evidence type="ECO:0000256" key="1">
    <source>
        <dbReference type="ARBA" id="ARBA00001933"/>
    </source>
</evidence>
<proteinExistence type="inferred from homology"/>
<dbReference type="InterPro" id="IPR005814">
    <property type="entry name" value="Aminotrans_3"/>
</dbReference>
<keyword evidence="8" id="KW-1185">Reference proteome</keyword>
<comment type="cofactor">
    <cofactor evidence="1">
        <name>pyridoxal 5'-phosphate</name>
        <dbReference type="ChEBI" id="CHEBI:597326"/>
    </cofactor>
</comment>
<dbReference type="CDD" id="cd00610">
    <property type="entry name" value="OAT_like"/>
    <property type="match status" value="1"/>
</dbReference>
<dbReference type="Gene3D" id="3.40.640.10">
    <property type="entry name" value="Type I PLP-dependent aspartate aminotransferase-like (Major domain)"/>
    <property type="match status" value="1"/>
</dbReference>
<organism evidence="7 8">
    <name type="scientific">Halogeometricum limi</name>
    <dbReference type="NCBI Taxonomy" id="555875"/>
    <lineage>
        <taxon>Archaea</taxon>
        <taxon>Methanobacteriati</taxon>
        <taxon>Methanobacteriota</taxon>
        <taxon>Stenosarchaea group</taxon>
        <taxon>Halobacteria</taxon>
        <taxon>Halobacteriales</taxon>
        <taxon>Haloferacaceae</taxon>
        <taxon>Halogeometricum</taxon>
    </lineage>
</organism>
<keyword evidence="5 6" id="KW-0663">Pyridoxal phosphate</keyword>
<evidence type="ECO:0000313" key="7">
    <source>
        <dbReference type="EMBL" id="SFR58776.1"/>
    </source>
</evidence>
<dbReference type="STRING" id="555875.SAMN04488124_2538"/>
<evidence type="ECO:0000256" key="3">
    <source>
        <dbReference type="ARBA" id="ARBA00022576"/>
    </source>
</evidence>
<gene>
    <name evidence="7" type="ORF">SAMN04488124_2538</name>
</gene>
<dbReference type="GO" id="GO:0009450">
    <property type="term" value="P:gamma-aminobutyric acid catabolic process"/>
    <property type="evidence" value="ECO:0007669"/>
    <property type="project" value="TreeGrafter"/>
</dbReference>
<dbReference type="PIRSF" id="PIRSF000521">
    <property type="entry name" value="Transaminase_4ab_Lys_Orn"/>
    <property type="match status" value="1"/>
</dbReference>
<dbReference type="Pfam" id="PF00202">
    <property type="entry name" value="Aminotran_3"/>
    <property type="match status" value="1"/>
</dbReference>
<evidence type="ECO:0000256" key="2">
    <source>
        <dbReference type="ARBA" id="ARBA00008954"/>
    </source>
</evidence>
<dbReference type="GO" id="GO:0008483">
    <property type="term" value="F:transaminase activity"/>
    <property type="evidence" value="ECO:0007669"/>
    <property type="project" value="UniProtKB-KW"/>
</dbReference>
<dbReference type="RefSeq" id="WP_089881475.1">
    <property type="nucleotide sequence ID" value="NZ_FOYS01000004.1"/>
</dbReference>
<accession>A0A1I6HWD5</accession>
<dbReference type="PANTHER" id="PTHR43206:SF2">
    <property type="entry name" value="4-AMINOBUTYRATE AMINOTRANSFERASE GABT"/>
    <property type="match status" value="1"/>
</dbReference>
<keyword evidence="4 7" id="KW-0808">Transferase</keyword>
<dbReference type="AlphaFoldDB" id="A0A1I6HWD5"/>
<dbReference type="PROSITE" id="PS00600">
    <property type="entry name" value="AA_TRANSFER_CLASS_3"/>
    <property type="match status" value="1"/>
</dbReference>
<dbReference type="InterPro" id="IPR015424">
    <property type="entry name" value="PyrdxlP-dep_Trfase"/>
</dbReference>
<dbReference type="InterPro" id="IPR049704">
    <property type="entry name" value="Aminotrans_3_PPA_site"/>
</dbReference>
<dbReference type="InterPro" id="IPR015422">
    <property type="entry name" value="PyrdxlP-dep_Trfase_small"/>
</dbReference>
<evidence type="ECO:0000313" key="8">
    <source>
        <dbReference type="Proteomes" id="UP000243250"/>
    </source>
</evidence>
<sequence>MDRDTATPQVDSLPGENARAWVDYHRSNAAPSTYVYDFVWDVTADAEGPFCTDVDGNVLLDFTSHVAAAPLGYNNPKIMGRLREFDLVDPLKIAGQDFYVSDGSSPGEEEFPGPAGLMDRLVEATSQYGMDTVFLSNSGAEAVENGIKIAYDASGGAKYGVTFEGAFHGRTLGALSLNRSKSVYRRRFPEISGIIDVPFCEDTGCSPATCDCGFFPDESPVSRLRKKLDPDEGHVHPDDVAYVILEPIQGEGGYRFPSDAFMEELDSLVTEHDITLVADEIQSGVGRTGKMWGSDHYAIEPDVITSAKGLRVGATISRKDVFPEEKSRISSTWGAGDIISSLQGALTLDAIRDYDLMENAVERGRQFQELVRDAGLSSVTDVRGKGLMLGVEFDSKERRNDVQEACLQKGLLTLACGYDVIRILPPLDVTEREIELGASLFCEAVEECE</sequence>
<dbReference type="SUPFAM" id="SSF53383">
    <property type="entry name" value="PLP-dependent transferases"/>
    <property type="match status" value="1"/>
</dbReference>
<dbReference type="GO" id="GO:0030170">
    <property type="term" value="F:pyridoxal phosphate binding"/>
    <property type="evidence" value="ECO:0007669"/>
    <property type="project" value="InterPro"/>
</dbReference>
<reference evidence="8" key="1">
    <citation type="submission" date="2016-10" db="EMBL/GenBank/DDBJ databases">
        <authorList>
            <person name="Varghese N."/>
            <person name="Submissions S."/>
        </authorList>
    </citation>
    <scope>NUCLEOTIDE SEQUENCE [LARGE SCALE GENOMIC DNA]</scope>
    <source>
        <strain evidence="8">CGMCC 1.8711</strain>
    </source>
</reference>
<evidence type="ECO:0000256" key="6">
    <source>
        <dbReference type="RuleBase" id="RU003560"/>
    </source>
</evidence>
<evidence type="ECO:0000256" key="5">
    <source>
        <dbReference type="ARBA" id="ARBA00022898"/>
    </source>
</evidence>
<name>A0A1I6HWD5_9EURY</name>
<dbReference type="OrthoDB" id="7184at2157"/>
<protein>
    <submittedName>
        <fullName evidence="7">4-aminobutyrate aminotransferase</fullName>
    </submittedName>
</protein>
<evidence type="ECO:0000256" key="4">
    <source>
        <dbReference type="ARBA" id="ARBA00022679"/>
    </source>
</evidence>
<dbReference type="Proteomes" id="UP000243250">
    <property type="component" value="Unassembled WGS sequence"/>
</dbReference>
<dbReference type="InterPro" id="IPR015421">
    <property type="entry name" value="PyrdxlP-dep_Trfase_major"/>
</dbReference>
<comment type="similarity">
    <text evidence="2 6">Belongs to the class-III pyridoxal-phosphate-dependent aminotransferase family.</text>
</comment>
<keyword evidence="3 7" id="KW-0032">Aminotransferase</keyword>
<dbReference type="PANTHER" id="PTHR43206">
    <property type="entry name" value="AMINOTRANSFERASE"/>
    <property type="match status" value="1"/>
</dbReference>
<dbReference type="Gene3D" id="3.90.1150.10">
    <property type="entry name" value="Aspartate Aminotransferase, domain 1"/>
    <property type="match status" value="1"/>
</dbReference>